<dbReference type="GO" id="GO:0031177">
    <property type="term" value="F:phosphopantetheine binding"/>
    <property type="evidence" value="ECO:0007669"/>
    <property type="project" value="TreeGrafter"/>
</dbReference>
<evidence type="ECO:0000313" key="3">
    <source>
        <dbReference type="Proteomes" id="UP000660339"/>
    </source>
</evidence>
<feature type="domain" description="Condensation" evidence="1">
    <location>
        <begin position="2"/>
        <end position="441"/>
    </location>
</feature>
<dbReference type="PANTHER" id="PTHR45527:SF1">
    <property type="entry name" value="FATTY ACID SYNTHASE"/>
    <property type="match status" value="1"/>
</dbReference>
<dbReference type="GO" id="GO:0008610">
    <property type="term" value="P:lipid biosynthetic process"/>
    <property type="evidence" value="ECO:0007669"/>
    <property type="project" value="UniProtKB-ARBA"/>
</dbReference>
<evidence type="ECO:0000259" key="1">
    <source>
        <dbReference type="Pfam" id="PF00668"/>
    </source>
</evidence>
<organism evidence="2 3">
    <name type="scientific">Catellatospora methionotrophica</name>
    <dbReference type="NCBI Taxonomy" id="121620"/>
    <lineage>
        <taxon>Bacteria</taxon>
        <taxon>Bacillati</taxon>
        <taxon>Actinomycetota</taxon>
        <taxon>Actinomycetes</taxon>
        <taxon>Micromonosporales</taxon>
        <taxon>Micromonosporaceae</taxon>
        <taxon>Catellatospora</taxon>
    </lineage>
</organism>
<dbReference type="Gene3D" id="3.30.559.10">
    <property type="entry name" value="Chloramphenicol acetyltransferase-like domain"/>
    <property type="match status" value="1"/>
</dbReference>
<dbReference type="Proteomes" id="UP000660339">
    <property type="component" value="Unassembled WGS sequence"/>
</dbReference>
<reference evidence="2" key="1">
    <citation type="submission" date="2021-01" db="EMBL/GenBank/DDBJ databases">
        <title>Whole genome shotgun sequence of Catellatospora methionotrophica NBRC 14553.</title>
        <authorList>
            <person name="Komaki H."/>
            <person name="Tamura T."/>
        </authorList>
    </citation>
    <scope>NUCLEOTIDE SEQUENCE</scope>
    <source>
        <strain evidence="2">NBRC 14553</strain>
    </source>
</reference>
<dbReference type="GO" id="GO:0009239">
    <property type="term" value="P:enterobactin biosynthetic process"/>
    <property type="evidence" value="ECO:0007669"/>
    <property type="project" value="TreeGrafter"/>
</dbReference>
<accession>A0A8J3LHE0</accession>
<evidence type="ECO:0000313" key="2">
    <source>
        <dbReference type="EMBL" id="GIG18974.1"/>
    </source>
</evidence>
<keyword evidence="3" id="KW-1185">Reference proteome</keyword>
<dbReference type="EMBL" id="BONJ01000046">
    <property type="protein sequence ID" value="GIG18974.1"/>
    <property type="molecule type" value="Genomic_DNA"/>
</dbReference>
<dbReference type="InterPro" id="IPR001242">
    <property type="entry name" value="Condensation_dom"/>
</dbReference>
<proteinExistence type="predicted"/>
<dbReference type="Pfam" id="PF00668">
    <property type="entry name" value="Condensation"/>
    <property type="match status" value="1"/>
</dbReference>
<dbReference type="CDD" id="cd19531">
    <property type="entry name" value="LCL_NRPS-like"/>
    <property type="match status" value="1"/>
</dbReference>
<comment type="caution">
    <text evidence="2">The sequence shown here is derived from an EMBL/GenBank/DDBJ whole genome shotgun (WGS) entry which is preliminary data.</text>
</comment>
<dbReference type="GO" id="GO:0009366">
    <property type="term" value="C:enterobactin synthetase complex"/>
    <property type="evidence" value="ECO:0007669"/>
    <property type="project" value="TreeGrafter"/>
</dbReference>
<gene>
    <name evidence="2" type="ORF">Cme02nite_73060</name>
</gene>
<dbReference type="PANTHER" id="PTHR45527">
    <property type="entry name" value="NONRIBOSOMAL PEPTIDE SYNTHETASE"/>
    <property type="match status" value="1"/>
</dbReference>
<dbReference type="InterPro" id="IPR023213">
    <property type="entry name" value="CAT-like_dom_sf"/>
</dbReference>
<dbReference type="AlphaFoldDB" id="A0A8J3LHE0"/>
<dbReference type="SUPFAM" id="SSF52777">
    <property type="entry name" value="CoA-dependent acyltransferases"/>
    <property type="match status" value="2"/>
</dbReference>
<sequence>MPLSAGQQALWLHHTLAPESSAYNDADAALFTPGPDADALCRAVDLLVTRHDMLRSRFVRDGDGPVREIAPPGSYGLVRRDVSGLDDAALLTLTRELAREPFDLEHGVFRAVLLHRPHDAVLVVAVHHIATDALSQRLVWRELAATYLALASGAEPELPPQRGTFDDYVTNERDMLASPLAAELAAYWRDVADGSQAAAVPPDHPRGSRPGYTGATVVRTLPVDLAQRVRETAVATGVTPFAVLTGSLLILLHRYTGQEDLTIGCPTTTRRSRVLRDVVGLLVNTVLLRVRMSRTDTVAQALAAVGHRLTGAMARGTYPFALVNAGRSADGPLVRTTVTMVAAQRADQIPTAGDPPVRLGPHTVQMLDVPHLEGQTDLTVEFTQGPRGFSVALRYDTELYERETFERFADHLLRVVTVACDAPQTRLSRVSLVDADEQSRLFALGSA</sequence>
<dbReference type="Gene3D" id="3.30.559.30">
    <property type="entry name" value="Nonribosomal peptide synthetase, condensation domain"/>
    <property type="match status" value="1"/>
</dbReference>
<dbReference type="GO" id="GO:0043041">
    <property type="term" value="P:amino acid activation for nonribosomal peptide biosynthetic process"/>
    <property type="evidence" value="ECO:0007669"/>
    <property type="project" value="TreeGrafter"/>
</dbReference>
<protein>
    <recommendedName>
        <fullName evidence="1">Condensation domain-containing protein</fullName>
    </recommendedName>
</protein>
<dbReference type="GO" id="GO:0047527">
    <property type="term" value="F:2,3-dihydroxybenzoate-serine ligase activity"/>
    <property type="evidence" value="ECO:0007669"/>
    <property type="project" value="TreeGrafter"/>
</dbReference>
<dbReference type="GO" id="GO:0005829">
    <property type="term" value="C:cytosol"/>
    <property type="evidence" value="ECO:0007669"/>
    <property type="project" value="TreeGrafter"/>
</dbReference>
<name>A0A8J3LHE0_9ACTN</name>